<sequence length="177" mass="19019">MIDFGLASALSHTAAQRLVEEKAVDLYVLERAITSLLPRFPGPASSAGTTVTAPGLRYLGTSNCEGSVCCEEGEAALLPMSPEVFFQALLTEYTQFYVVMKNQASGKAQISSEAVSTPGMKRGVSEISGDFPTQEKKRVFEIDTAPKASVNACREARAIVAKLDEVRARGRKRLMVG</sequence>
<organism evidence="1 2">
    <name type="scientific">Protopolystoma xenopodis</name>
    <dbReference type="NCBI Taxonomy" id="117903"/>
    <lineage>
        <taxon>Eukaryota</taxon>
        <taxon>Metazoa</taxon>
        <taxon>Spiralia</taxon>
        <taxon>Lophotrochozoa</taxon>
        <taxon>Platyhelminthes</taxon>
        <taxon>Monogenea</taxon>
        <taxon>Polyopisthocotylea</taxon>
        <taxon>Polystomatidea</taxon>
        <taxon>Polystomatidae</taxon>
        <taxon>Protopolystoma</taxon>
    </lineage>
</organism>
<protein>
    <submittedName>
        <fullName evidence="1">Uncharacterized protein</fullName>
    </submittedName>
</protein>
<dbReference type="AlphaFoldDB" id="A0A448X3F4"/>
<keyword evidence="2" id="KW-1185">Reference proteome</keyword>
<accession>A0A448X3F4</accession>
<comment type="caution">
    <text evidence="1">The sequence shown here is derived from an EMBL/GenBank/DDBJ whole genome shotgun (WGS) entry which is preliminary data.</text>
</comment>
<gene>
    <name evidence="1" type="ORF">PXEA_LOCUS20697</name>
</gene>
<proteinExistence type="predicted"/>
<evidence type="ECO:0000313" key="2">
    <source>
        <dbReference type="Proteomes" id="UP000784294"/>
    </source>
</evidence>
<evidence type="ECO:0000313" key="1">
    <source>
        <dbReference type="EMBL" id="VEL27257.1"/>
    </source>
</evidence>
<reference evidence="1" key="1">
    <citation type="submission" date="2018-11" db="EMBL/GenBank/DDBJ databases">
        <authorList>
            <consortium name="Pathogen Informatics"/>
        </authorList>
    </citation>
    <scope>NUCLEOTIDE SEQUENCE</scope>
</reference>
<dbReference type="Proteomes" id="UP000784294">
    <property type="component" value="Unassembled WGS sequence"/>
</dbReference>
<name>A0A448X3F4_9PLAT</name>
<dbReference type="EMBL" id="CAAALY010085951">
    <property type="protein sequence ID" value="VEL27257.1"/>
    <property type="molecule type" value="Genomic_DNA"/>
</dbReference>
<dbReference type="OrthoDB" id="3399at2759"/>
<dbReference type="Gene3D" id="1.10.510.10">
    <property type="entry name" value="Transferase(Phosphotransferase) domain 1"/>
    <property type="match status" value="1"/>
</dbReference>